<organism evidence="2">
    <name type="scientific">Pelagomonas calceolata</name>
    <dbReference type="NCBI Taxonomy" id="35677"/>
    <lineage>
        <taxon>Eukaryota</taxon>
        <taxon>Sar</taxon>
        <taxon>Stramenopiles</taxon>
        <taxon>Ochrophyta</taxon>
        <taxon>Pelagophyceae</taxon>
        <taxon>Pelagomonadales</taxon>
        <taxon>Pelagomonadaceae</taxon>
        <taxon>Pelagomonas</taxon>
    </lineage>
</organism>
<evidence type="ECO:0000313" key="3">
    <source>
        <dbReference type="EMBL" id="CAH0379977.1"/>
    </source>
</evidence>
<reference evidence="2" key="1">
    <citation type="submission" date="2021-01" db="EMBL/GenBank/DDBJ databases">
        <authorList>
            <person name="Corre E."/>
            <person name="Pelletier E."/>
            <person name="Niang G."/>
            <person name="Scheremetjew M."/>
            <person name="Finn R."/>
            <person name="Kale V."/>
            <person name="Holt S."/>
            <person name="Cochrane G."/>
            <person name="Meng A."/>
            <person name="Brown T."/>
            <person name="Cohen L."/>
        </authorList>
    </citation>
    <scope>NUCLEOTIDE SEQUENCE</scope>
    <source>
        <strain evidence="2">CCMP1756</strain>
    </source>
</reference>
<dbReference type="EMBL" id="HBIW01001555">
    <property type="protein sequence ID" value="CAE0685900.1"/>
    <property type="molecule type" value="Transcribed_RNA"/>
</dbReference>
<sequence>MSAVPFAGVGKPFQKHAERHAAGTPRESIDEFDGRAVLALPREGASKDGERPWFSGQVVATDGSRRQFQVLATPLPPCEDGCKCSGGDGLHRYRLALKDATRRLCAVVICDASGGDFLRLTPADPSLASFEPETLLEDDRARAALDTFFPRLAAEADAGFDCCVVVGRFQCKQLLLFGATRKRGAADAMPGATPPPKKPAVAPAPTTPPPGP</sequence>
<accession>A0A7S3ZK75</accession>
<evidence type="ECO:0000256" key="1">
    <source>
        <dbReference type="SAM" id="MobiDB-lite"/>
    </source>
</evidence>
<feature type="region of interest" description="Disordered" evidence="1">
    <location>
        <begin position="185"/>
        <end position="212"/>
    </location>
</feature>
<dbReference type="AlphaFoldDB" id="A0A7S3ZK75"/>
<dbReference type="OrthoDB" id="10610252at2759"/>
<gene>
    <name evidence="2" type="ORF">PCAL00307_LOCUS1334</name>
    <name evidence="3" type="ORF">PECAL_6P16140</name>
</gene>
<reference evidence="3" key="2">
    <citation type="submission" date="2021-11" db="EMBL/GenBank/DDBJ databases">
        <authorList>
            <consortium name="Genoscope - CEA"/>
            <person name="William W."/>
        </authorList>
    </citation>
    <scope>NUCLEOTIDE SEQUENCE</scope>
</reference>
<dbReference type="Proteomes" id="UP000789595">
    <property type="component" value="Unassembled WGS sequence"/>
</dbReference>
<dbReference type="EMBL" id="CAKKNE010000006">
    <property type="protein sequence ID" value="CAH0379977.1"/>
    <property type="molecule type" value="Genomic_DNA"/>
</dbReference>
<keyword evidence="4" id="KW-1185">Reference proteome</keyword>
<feature type="compositionally biased region" description="Basic and acidic residues" evidence="1">
    <location>
        <begin position="15"/>
        <end position="26"/>
    </location>
</feature>
<name>A0A7S3ZK75_9STRA</name>
<protein>
    <submittedName>
        <fullName evidence="2">Uncharacterized protein</fullName>
    </submittedName>
</protein>
<feature type="region of interest" description="Disordered" evidence="1">
    <location>
        <begin position="1"/>
        <end position="26"/>
    </location>
</feature>
<evidence type="ECO:0000313" key="2">
    <source>
        <dbReference type="EMBL" id="CAE0685900.1"/>
    </source>
</evidence>
<evidence type="ECO:0000313" key="4">
    <source>
        <dbReference type="Proteomes" id="UP000789595"/>
    </source>
</evidence>
<proteinExistence type="predicted"/>